<dbReference type="SUPFAM" id="SSF52058">
    <property type="entry name" value="L domain-like"/>
    <property type="match status" value="1"/>
</dbReference>
<dbReference type="RefSeq" id="WP_084062260.1">
    <property type="nucleotide sequence ID" value="NZ_FWXO01000005.1"/>
</dbReference>
<accession>A0A1W2C1E5</accession>
<dbReference type="AlphaFoldDB" id="A0A1W2C1E5"/>
<dbReference type="EMBL" id="FWXO01000005">
    <property type="protein sequence ID" value="SMC78558.1"/>
    <property type="molecule type" value="Genomic_DNA"/>
</dbReference>
<keyword evidence="2" id="KW-1185">Reference proteome</keyword>
<dbReference type="STRING" id="504486.SAMN05660703_2734"/>
<reference evidence="1 2" key="1">
    <citation type="submission" date="2017-04" db="EMBL/GenBank/DDBJ databases">
        <authorList>
            <person name="Afonso C.L."/>
            <person name="Miller P.J."/>
            <person name="Scott M.A."/>
            <person name="Spackman E."/>
            <person name="Goraichik I."/>
            <person name="Dimitrov K.M."/>
            <person name="Suarez D.L."/>
            <person name="Swayne D.E."/>
        </authorList>
    </citation>
    <scope>NUCLEOTIDE SEQUENCE [LARGE SCALE GENOMIC DNA]</scope>
    <source>
        <strain evidence="1 2">DSM 21164</strain>
    </source>
</reference>
<evidence type="ECO:0008006" key="3">
    <source>
        <dbReference type="Google" id="ProtNLM"/>
    </source>
</evidence>
<organism evidence="1 2">
    <name type="scientific">Cellulophaga tyrosinoxydans</name>
    <dbReference type="NCBI Taxonomy" id="504486"/>
    <lineage>
        <taxon>Bacteria</taxon>
        <taxon>Pseudomonadati</taxon>
        <taxon>Bacteroidota</taxon>
        <taxon>Flavobacteriia</taxon>
        <taxon>Flavobacteriales</taxon>
        <taxon>Flavobacteriaceae</taxon>
        <taxon>Cellulophaga</taxon>
    </lineage>
</organism>
<evidence type="ECO:0000313" key="1">
    <source>
        <dbReference type="EMBL" id="SMC78558.1"/>
    </source>
</evidence>
<dbReference type="InterPro" id="IPR032675">
    <property type="entry name" value="LRR_dom_sf"/>
</dbReference>
<gene>
    <name evidence="1" type="ORF">SAMN05660703_2734</name>
</gene>
<dbReference type="OrthoDB" id="9157385at2"/>
<dbReference type="Proteomes" id="UP000192360">
    <property type="component" value="Unassembled WGS sequence"/>
</dbReference>
<evidence type="ECO:0000313" key="2">
    <source>
        <dbReference type="Proteomes" id="UP000192360"/>
    </source>
</evidence>
<sequence>MKPEIIDGIKFQIGIDGSKTLLIESDRLNECINYVLEGHAKSIFINYFQGYLLPEIDFLSKLSDVLEGLHLPESKFNIEVVNSLHKLKYLGIADNKIDNLNLSNFPNMVSLACEYSPRLKNLESCKNLTNLTITGYKPRSKDLEELSVHTKLEELHLFKPDILNLKGIENCTQLKKIEIFSARNLTILNALTPLNNLNSLELFQCKNIQDFDQLGNLKNIKKIILSECGEIKNLKFLKELKELEFFSFWDTTVLDGNLNYCNGIKFVGFKDKREYTHKVNDFKNK</sequence>
<name>A0A1W2C1E5_9FLAO</name>
<dbReference type="Gene3D" id="3.80.10.10">
    <property type="entry name" value="Ribonuclease Inhibitor"/>
    <property type="match status" value="2"/>
</dbReference>
<proteinExistence type="predicted"/>
<protein>
    <recommendedName>
        <fullName evidence="3">Leucine-rich repeat domain-containing protein</fullName>
    </recommendedName>
</protein>